<feature type="domain" description="Radical SAM core" evidence="7">
    <location>
        <begin position="105"/>
        <end position="324"/>
    </location>
</feature>
<keyword evidence="5" id="KW-0408">Iron</keyword>
<evidence type="ECO:0000256" key="2">
    <source>
        <dbReference type="ARBA" id="ARBA00022485"/>
    </source>
</evidence>
<dbReference type="CDD" id="cd21109">
    <property type="entry name" value="SPASM"/>
    <property type="match status" value="1"/>
</dbReference>
<accession>A0A9C9K0G9</accession>
<evidence type="ECO:0000259" key="7">
    <source>
        <dbReference type="PROSITE" id="PS51918"/>
    </source>
</evidence>
<dbReference type="CDD" id="cd01335">
    <property type="entry name" value="Radical_SAM"/>
    <property type="match status" value="1"/>
</dbReference>
<evidence type="ECO:0000256" key="6">
    <source>
        <dbReference type="ARBA" id="ARBA00023014"/>
    </source>
</evidence>
<comment type="cofactor">
    <cofactor evidence="1">
        <name>[4Fe-4S] cluster</name>
        <dbReference type="ChEBI" id="CHEBI:49883"/>
    </cofactor>
</comment>
<dbReference type="PANTHER" id="PTHR11228:SF7">
    <property type="entry name" value="PQQA PEPTIDE CYCLASE"/>
    <property type="match status" value="1"/>
</dbReference>
<dbReference type="Pfam" id="PF13186">
    <property type="entry name" value="SPASM"/>
    <property type="match status" value="1"/>
</dbReference>
<comment type="caution">
    <text evidence="8">The sequence shown here is derived from an EMBL/GenBank/DDBJ whole genome shotgun (WGS) entry which is preliminary data.</text>
</comment>
<gene>
    <name evidence="8" type="ORF">ENI34_08070</name>
</gene>
<dbReference type="AlphaFoldDB" id="A0A9C9K0G9"/>
<name>A0A9C9K0G9_UNCW3</name>
<dbReference type="SMART" id="SM00729">
    <property type="entry name" value="Elp3"/>
    <property type="match status" value="1"/>
</dbReference>
<dbReference type="PANTHER" id="PTHR11228">
    <property type="entry name" value="RADICAL SAM DOMAIN PROTEIN"/>
    <property type="match status" value="1"/>
</dbReference>
<dbReference type="InterPro" id="IPR023885">
    <property type="entry name" value="4Fe4S-binding_SPASM_dom"/>
</dbReference>
<dbReference type="InterPro" id="IPR058240">
    <property type="entry name" value="rSAM_sf"/>
</dbReference>
<dbReference type="SFLD" id="SFLDS00029">
    <property type="entry name" value="Radical_SAM"/>
    <property type="match status" value="2"/>
</dbReference>
<evidence type="ECO:0000256" key="4">
    <source>
        <dbReference type="ARBA" id="ARBA00022723"/>
    </source>
</evidence>
<proteinExistence type="predicted"/>
<dbReference type="InterPro" id="IPR013785">
    <property type="entry name" value="Aldolase_TIM"/>
</dbReference>
<keyword evidence="6" id="KW-0411">Iron-sulfur</keyword>
<dbReference type="Gene3D" id="3.20.20.70">
    <property type="entry name" value="Aldolase class I"/>
    <property type="match status" value="1"/>
</dbReference>
<sequence length="439" mass="51347">MKQFSFIKFINFRRENNSTLIVDKRNYSYIIVYRTLLLYYILKEMQKDRSYDRIPMVLANRYNVPVGIMEKKINELLHVVQKHWLSYNNKPDKSSCNYFERSLSLRVPISLEILLTYKCNLKCNHCLYGTIPGEGNEMLTEEILNIAAQMEKEKIFFVAFSGGEPTLHKDFFVLLEEFSRRKIEIGLSTNGILLNQIKFIKRLERFNIKSFNISIEGSNASMNDDLRGYGTFFKITKALRMLVNSGRADQIVVKITYGKQNYLYIENIVNLLRKIGIKKIAFHRLKKWGRAKKLKEYIPTYREIEYVNKKILELRTKYPDVIIEGDSAYTQSKVNSCAVSLSLTILPSGDVVPCNIFGVNTTREIILGNVKEQPIKKIWNNTKSKTIRSYVQYLFKSNNYICSKCADFLYCPSPRCIAYNYLSHKKFLSNPYKCFHLNT</sequence>
<dbReference type="GO" id="GO:0003824">
    <property type="term" value="F:catalytic activity"/>
    <property type="evidence" value="ECO:0007669"/>
    <property type="project" value="InterPro"/>
</dbReference>
<dbReference type="GO" id="GO:0051536">
    <property type="term" value="F:iron-sulfur cluster binding"/>
    <property type="evidence" value="ECO:0007669"/>
    <property type="project" value="UniProtKB-KW"/>
</dbReference>
<organism evidence="8 9">
    <name type="scientific">candidate division WOR-3 bacterium</name>
    <dbReference type="NCBI Taxonomy" id="2052148"/>
    <lineage>
        <taxon>Bacteria</taxon>
        <taxon>Bacteria division WOR-3</taxon>
    </lineage>
</organism>
<evidence type="ECO:0000313" key="8">
    <source>
        <dbReference type="EMBL" id="HEC79078.1"/>
    </source>
</evidence>
<dbReference type="SFLD" id="SFLDG01067">
    <property type="entry name" value="SPASM/twitch_domain_containing"/>
    <property type="match status" value="2"/>
</dbReference>
<dbReference type="InterPro" id="IPR034391">
    <property type="entry name" value="AdoMet-like_SPASM_containing"/>
</dbReference>
<dbReference type="InterPro" id="IPR007197">
    <property type="entry name" value="rSAM"/>
</dbReference>
<evidence type="ECO:0000256" key="1">
    <source>
        <dbReference type="ARBA" id="ARBA00001966"/>
    </source>
</evidence>
<dbReference type="SUPFAM" id="SSF102114">
    <property type="entry name" value="Radical SAM enzymes"/>
    <property type="match status" value="1"/>
</dbReference>
<reference evidence="8" key="1">
    <citation type="journal article" date="2020" name="mSystems">
        <title>Genome- and Community-Level Interaction Insights into Carbon Utilization and Element Cycling Functions of Hydrothermarchaeota in Hydrothermal Sediment.</title>
        <authorList>
            <person name="Zhou Z."/>
            <person name="Liu Y."/>
            <person name="Xu W."/>
            <person name="Pan J."/>
            <person name="Luo Z.H."/>
            <person name="Li M."/>
        </authorList>
    </citation>
    <scope>NUCLEOTIDE SEQUENCE</scope>
    <source>
        <strain evidence="8">HyVt-388</strain>
    </source>
</reference>
<keyword evidence="4" id="KW-0479">Metal-binding</keyword>
<keyword evidence="3" id="KW-0949">S-adenosyl-L-methionine</keyword>
<dbReference type="SFLD" id="SFLDG01387">
    <property type="entry name" value="BtrN-like_SPASM_domain_contain"/>
    <property type="match status" value="1"/>
</dbReference>
<dbReference type="Pfam" id="PF04055">
    <property type="entry name" value="Radical_SAM"/>
    <property type="match status" value="1"/>
</dbReference>
<keyword evidence="2" id="KW-0004">4Fe-4S</keyword>
<evidence type="ECO:0000313" key="9">
    <source>
        <dbReference type="Proteomes" id="UP000885826"/>
    </source>
</evidence>
<evidence type="ECO:0000256" key="5">
    <source>
        <dbReference type="ARBA" id="ARBA00023004"/>
    </source>
</evidence>
<dbReference type="GO" id="GO:0046872">
    <property type="term" value="F:metal ion binding"/>
    <property type="evidence" value="ECO:0007669"/>
    <property type="project" value="UniProtKB-KW"/>
</dbReference>
<evidence type="ECO:0000256" key="3">
    <source>
        <dbReference type="ARBA" id="ARBA00022691"/>
    </source>
</evidence>
<dbReference type="Proteomes" id="UP000885826">
    <property type="component" value="Unassembled WGS sequence"/>
</dbReference>
<dbReference type="NCBIfam" id="TIGR04085">
    <property type="entry name" value="rSAM_more_4Fe4S"/>
    <property type="match status" value="1"/>
</dbReference>
<dbReference type="InterPro" id="IPR006638">
    <property type="entry name" value="Elp3/MiaA/NifB-like_rSAM"/>
</dbReference>
<dbReference type="SFLD" id="SFLDG01386">
    <property type="entry name" value="main_SPASM_domain-containing"/>
    <property type="match status" value="1"/>
</dbReference>
<protein>
    <submittedName>
        <fullName evidence="8">Radical SAM protein</fullName>
    </submittedName>
</protein>
<dbReference type="PROSITE" id="PS51918">
    <property type="entry name" value="RADICAL_SAM"/>
    <property type="match status" value="1"/>
</dbReference>
<dbReference type="EMBL" id="DRIG01000086">
    <property type="protein sequence ID" value="HEC79078.1"/>
    <property type="molecule type" value="Genomic_DNA"/>
</dbReference>
<dbReference type="InterPro" id="IPR050377">
    <property type="entry name" value="Radical_SAM_PqqE_MftC-like"/>
</dbReference>